<gene>
    <name evidence="5" type="ORF">llap_19897</name>
</gene>
<dbReference type="InterPro" id="IPR001680">
    <property type="entry name" value="WD40_rpt"/>
</dbReference>
<dbReference type="GO" id="GO:0005634">
    <property type="term" value="C:nucleus"/>
    <property type="evidence" value="ECO:0007669"/>
    <property type="project" value="TreeGrafter"/>
</dbReference>
<dbReference type="GO" id="GO:0061630">
    <property type="term" value="F:ubiquitin protein ligase activity"/>
    <property type="evidence" value="ECO:0007669"/>
    <property type="project" value="TreeGrafter"/>
</dbReference>
<dbReference type="SUPFAM" id="SSF50998">
    <property type="entry name" value="Quinoprotein alcohol dehydrogenase-like"/>
    <property type="match status" value="1"/>
</dbReference>
<dbReference type="PANTHER" id="PTHR45943:SF1">
    <property type="entry name" value="E3 UBIQUITIN-PROTEIN LIGASE MYCBP2"/>
    <property type="match status" value="1"/>
</dbReference>
<organism evidence="5 6">
    <name type="scientific">Limosa lapponica baueri</name>
    <dbReference type="NCBI Taxonomy" id="1758121"/>
    <lineage>
        <taxon>Eukaryota</taxon>
        <taxon>Metazoa</taxon>
        <taxon>Chordata</taxon>
        <taxon>Craniata</taxon>
        <taxon>Vertebrata</taxon>
        <taxon>Euteleostomi</taxon>
        <taxon>Archelosauria</taxon>
        <taxon>Archosauria</taxon>
        <taxon>Dinosauria</taxon>
        <taxon>Saurischia</taxon>
        <taxon>Theropoda</taxon>
        <taxon>Coelurosauria</taxon>
        <taxon>Aves</taxon>
        <taxon>Neognathae</taxon>
        <taxon>Neoaves</taxon>
        <taxon>Charadriiformes</taxon>
        <taxon>Scolopacidae</taxon>
        <taxon>Limosa</taxon>
    </lineage>
</organism>
<dbReference type="InterPro" id="IPR011047">
    <property type="entry name" value="Quinoprotein_ADH-like_sf"/>
</dbReference>
<dbReference type="GO" id="GO:0007411">
    <property type="term" value="P:axon guidance"/>
    <property type="evidence" value="ECO:0007669"/>
    <property type="project" value="TreeGrafter"/>
</dbReference>
<protein>
    <submittedName>
        <fullName evidence="5">Uncharacterized protein</fullName>
    </submittedName>
</protein>
<dbReference type="Gene3D" id="2.130.10.10">
    <property type="entry name" value="YVTN repeat-like/Quinoprotein amine dehydrogenase"/>
    <property type="match status" value="1"/>
</dbReference>
<feature type="repeat" description="WD" evidence="3">
    <location>
        <begin position="408"/>
        <end position="449"/>
    </location>
</feature>
<keyword evidence="1 3" id="KW-0853">WD repeat</keyword>
<keyword evidence="2" id="KW-0677">Repeat</keyword>
<dbReference type="PANTHER" id="PTHR45943">
    <property type="entry name" value="E3 UBIQUITIN-PROTEIN LIGASE MYCBP2"/>
    <property type="match status" value="1"/>
</dbReference>
<keyword evidence="6" id="KW-1185">Reference proteome</keyword>
<dbReference type="InterPro" id="IPR019775">
    <property type="entry name" value="WD40_repeat_CS"/>
</dbReference>
<dbReference type="PROSITE" id="PS50082">
    <property type="entry name" value="WD_REPEATS_2"/>
    <property type="match status" value="1"/>
</dbReference>
<evidence type="ECO:0000256" key="3">
    <source>
        <dbReference type="PROSITE-ProRule" id="PRU00221"/>
    </source>
</evidence>
<dbReference type="PROSITE" id="PS50294">
    <property type="entry name" value="WD_REPEATS_REGION"/>
    <property type="match status" value="1"/>
</dbReference>
<feature type="compositionally biased region" description="Low complexity" evidence="4">
    <location>
        <begin position="73"/>
        <end position="86"/>
    </location>
</feature>
<evidence type="ECO:0000256" key="2">
    <source>
        <dbReference type="ARBA" id="ARBA00022737"/>
    </source>
</evidence>
<accession>A0A2I0T7N8</accession>
<evidence type="ECO:0000313" key="5">
    <source>
        <dbReference type="EMBL" id="PKU29799.1"/>
    </source>
</evidence>
<reference evidence="6" key="2">
    <citation type="submission" date="2017-12" db="EMBL/GenBank/DDBJ databases">
        <title>Genome sequence of the Bar-tailed Godwit (Limosa lapponica baueri).</title>
        <authorList>
            <person name="Lima N.C.B."/>
            <person name="Parody-Merino A.M."/>
            <person name="Battley P.F."/>
            <person name="Fidler A.E."/>
            <person name="Prosdocimi F."/>
        </authorList>
    </citation>
    <scope>NUCLEOTIDE SEQUENCE [LARGE SCALE GENOMIC DNA]</scope>
</reference>
<dbReference type="InterPro" id="IPR015943">
    <property type="entry name" value="WD40/YVTN_repeat-like_dom_sf"/>
</dbReference>
<evidence type="ECO:0000256" key="1">
    <source>
        <dbReference type="ARBA" id="ARBA00022574"/>
    </source>
</evidence>
<evidence type="ECO:0000256" key="4">
    <source>
        <dbReference type="SAM" id="MobiDB-lite"/>
    </source>
</evidence>
<dbReference type="Pfam" id="PF00400">
    <property type="entry name" value="WD40"/>
    <property type="match status" value="1"/>
</dbReference>
<proteinExistence type="predicted"/>
<dbReference type="EMBL" id="KZ516177">
    <property type="protein sequence ID" value="PKU29799.1"/>
    <property type="molecule type" value="Genomic_DNA"/>
</dbReference>
<reference evidence="6" key="1">
    <citation type="submission" date="2017-11" db="EMBL/GenBank/DDBJ databases">
        <authorList>
            <person name="Lima N.C."/>
            <person name="Parody-Merino A.M."/>
            <person name="Battley P.F."/>
            <person name="Fidler A.E."/>
            <person name="Prosdocimi F."/>
        </authorList>
    </citation>
    <scope>NUCLEOTIDE SEQUENCE [LARGE SCALE GENOMIC DNA]</scope>
</reference>
<evidence type="ECO:0000313" key="6">
    <source>
        <dbReference type="Proteomes" id="UP000233556"/>
    </source>
</evidence>
<dbReference type="OrthoDB" id="239701at2759"/>
<sequence>MWMIEHPGNEDDEEPQSEGTADSRHGTIVSGSGGKSSDHCYLQSPGDIPSADATEMEEGFSESPDNMDHVDNAASASGPPSRSRSAVTRRHKFDLAARTLLARAAGLYRSVQAHRNQSRREGISLQQDPGALYDFNLDEELEIDLDDEAMEAMFGQDLASDNDILGMWIPEHVCETEDREEVVVCELCESSVVSFNQHMKRNHPGCGRSANRQGYRSNGSYVDGWFGGECGSGNPYYLLCGICREKYLALKSKSKASTSERYKGQAPDLIGKQDSVYEEDWDMLDVDEDEKLTGEEEFELLAGPLGLNDRRIVPEPVQFPDSDPLGASVAMVTATNSMEETLMQIGPLELANALAACCLSSRLSSQHRQWAAQQLVRTLAAHDRDNQTIPQTLADMGGDLRKCSFIKLEAHQNRVMTCVWCNKKGLLATSGNDGTIRVWNVTKKQYSLQQTCVLNKL</sequence>
<name>A0A2I0T7N8_LIMLA</name>
<dbReference type="GO" id="GO:0008582">
    <property type="term" value="P:regulation of synaptic assembly at neuromuscular junction"/>
    <property type="evidence" value="ECO:0007669"/>
    <property type="project" value="TreeGrafter"/>
</dbReference>
<dbReference type="SMART" id="SM00320">
    <property type="entry name" value="WD40"/>
    <property type="match status" value="1"/>
</dbReference>
<dbReference type="PROSITE" id="PS00678">
    <property type="entry name" value="WD_REPEATS_1"/>
    <property type="match status" value="1"/>
</dbReference>
<dbReference type="GO" id="GO:0005886">
    <property type="term" value="C:plasma membrane"/>
    <property type="evidence" value="ECO:0007669"/>
    <property type="project" value="TreeGrafter"/>
</dbReference>
<dbReference type="Proteomes" id="UP000233556">
    <property type="component" value="Unassembled WGS sequence"/>
</dbReference>
<dbReference type="AlphaFoldDB" id="A0A2I0T7N8"/>
<feature type="region of interest" description="Disordered" evidence="4">
    <location>
        <begin position="1"/>
        <end position="89"/>
    </location>
</feature>